<keyword evidence="1" id="KW-0472">Membrane</keyword>
<evidence type="ECO:0000256" key="1">
    <source>
        <dbReference type="SAM" id="Phobius"/>
    </source>
</evidence>
<gene>
    <name evidence="2" type="ORF">CCUR1050_LOCUS17697</name>
</gene>
<keyword evidence="1" id="KW-1133">Transmembrane helix</keyword>
<reference evidence="2" key="1">
    <citation type="submission" date="2021-01" db="EMBL/GenBank/DDBJ databases">
        <authorList>
            <person name="Corre E."/>
            <person name="Pelletier E."/>
            <person name="Niang G."/>
            <person name="Scheremetjew M."/>
            <person name="Finn R."/>
            <person name="Kale V."/>
            <person name="Holt S."/>
            <person name="Cochrane G."/>
            <person name="Meng A."/>
            <person name="Brown T."/>
            <person name="Cohen L."/>
        </authorList>
    </citation>
    <scope>NUCLEOTIDE SEQUENCE</scope>
    <source>
        <strain evidence="2">CCAP979/52</strain>
    </source>
</reference>
<dbReference type="EMBL" id="HBEZ01031855">
    <property type="protein sequence ID" value="CAD8640013.1"/>
    <property type="molecule type" value="Transcribed_RNA"/>
</dbReference>
<keyword evidence="1" id="KW-0812">Transmembrane</keyword>
<accession>A0A7S0QN76</accession>
<protein>
    <submittedName>
        <fullName evidence="2">Uncharacterized protein</fullName>
    </submittedName>
</protein>
<sequence length="143" mass="15242">MMANWKSGLCRVCADPGGSSICCMAFFCPCVVFGRNMGTLSSKECMCGGEAQIATLAHLVTLFTLPIAGTFMQCFGRSAIRKKYQIPGDDCSDFACSCLCGCCTLIQEYNQIHGSIGASASGRRFGAAMTDVETSNTMDPRPE</sequence>
<feature type="transmembrane region" description="Helical" evidence="1">
    <location>
        <begin position="54"/>
        <end position="75"/>
    </location>
</feature>
<name>A0A7S0QN76_9CRYP</name>
<dbReference type="PANTHER" id="PTHR15907">
    <property type="entry name" value="DUF614 FAMILY PROTEIN-RELATED"/>
    <property type="match status" value="1"/>
</dbReference>
<dbReference type="AlphaFoldDB" id="A0A7S0QN76"/>
<dbReference type="NCBIfam" id="TIGR01571">
    <property type="entry name" value="A_thal_Cys_rich"/>
    <property type="match status" value="1"/>
</dbReference>
<dbReference type="Pfam" id="PF04749">
    <property type="entry name" value="PLAC8"/>
    <property type="match status" value="1"/>
</dbReference>
<feature type="transmembrane region" description="Helical" evidence="1">
    <location>
        <begin position="12"/>
        <end position="34"/>
    </location>
</feature>
<dbReference type="InterPro" id="IPR006461">
    <property type="entry name" value="PLAC_motif_containing"/>
</dbReference>
<proteinExistence type="predicted"/>
<organism evidence="2">
    <name type="scientific">Cryptomonas curvata</name>
    <dbReference type="NCBI Taxonomy" id="233186"/>
    <lineage>
        <taxon>Eukaryota</taxon>
        <taxon>Cryptophyceae</taxon>
        <taxon>Cryptomonadales</taxon>
        <taxon>Cryptomonadaceae</taxon>
        <taxon>Cryptomonas</taxon>
    </lineage>
</organism>
<evidence type="ECO:0000313" key="2">
    <source>
        <dbReference type="EMBL" id="CAD8640013.1"/>
    </source>
</evidence>